<dbReference type="AlphaFoldDB" id="A0A3P1WZA6"/>
<sequence length="303" mass="34224">MVEWTLKPGDITRRSEVAKRYGGGPQRGIEASNQTPNIMLYSDPEVGVEHGYQFDGWSPDGAFHYTGEGKSGDQQLTGGNRAIRDSTTSGRILRVFEAASGKQPGGKLQRYVGAFRLDPRAPYRVETVNHGREKRNVLVFRLLPLDVRPPTTRVNTPSGAGVVTELLGPESNDVRSFRERACQQGISTPEREETMRAWETRLRHQHHDVYRVKIVLPADKVMFLTDTYDATTQELFDVQRSSSRGAVRMGIGRLMDFRRHVQPRACSLLLPERPSDDLMDLVSHARIGLIVRQGNKWKRLIHP</sequence>
<dbReference type="OrthoDB" id="9802640at2"/>
<protein>
    <recommendedName>
        <fullName evidence="1">ScoMcrA-like SRA domain-containing protein</fullName>
    </recommendedName>
</protein>
<comment type="caution">
    <text evidence="2">The sequence shown here is derived from an EMBL/GenBank/DDBJ whole genome shotgun (WGS) entry which is preliminary data.</text>
</comment>
<accession>A0A3P1WZA6</accession>
<gene>
    <name evidence="2" type="ORF">EII35_02870</name>
</gene>
<name>A0A3P1WZA6_9ACTN</name>
<reference evidence="2 3" key="1">
    <citation type="submission" date="2018-11" db="EMBL/GenBank/DDBJ databases">
        <title>Genomes From Bacteria Associated with the Canine Oral Cavity: a Test Case for Automated Genome-Based Taxonomic Assignment.</title>
        <authorList>
            <person name="Coil D.A."/>
            <person name="Jospin G."/>
            <person name="Darling A.E."/>
            <person name="Wallis C."/>
            <person name="Davis I.J."/>
            <person name="Harris S."/>
            <person name="Eisen J.A."/>
            <person name="Holcombe L.J."/>
            <person name="O'Flynn C."/>
        </authorList>
    </citation>
    <scope>NUCLEOTIDE SEQUENCE [LARGE SCALE GENOMIC DNA]</scope>
    <source>
        <strain evidence="2 3">OH2822_COT-296</strain>
    </source>
</reference>
<evidence type="ECO:0000313" key="3">
    <source>
        <dbReference type="Proteomes" id="UP000280935"/>
    </source>
</evidence>
<dbReference type="RefSeq" id="WP_125226955.1">
    <property type="nucleotide sequence ID" value="NZ_RQYT01000003.1"/>
</dbReference>
<proteinExistence type="predicted"/>
<dbReference type="EMBL" id="RQYT01000003">
    <property type="protein sequence ID" value="RRD51007.1"/>
    <property type="molecule type" value="Genomic_DNA"/>
</dbReference>
<dbReference type="InterPro" id="IPR058712">
    <property type="entry name" value="SRA_ScoMcrA"/>
</dbReference>
<dbReference type="Pfam" id="PF26348">
    <property type="entry name" value="SRA_ScoMcrA"/>
    <property type="match status" value="1"/>
</dbReference>
<dbReference type="Proteomes" id="UP000280935">
    <property type="component" value="Unassembled WGS sequence"/>
</dbReference>
<evidence type="ECO:0000259" key="1">
    <source>
        <dbReference type="Pfam" id="PF26348"/>
    </source>
</evidence>
<organism evidence="2 3">
    <name type="scientific">Arachnia propionica</name>
    <dbReference type="NCBI Taxonomy" id="1750"/>
    <lineage>
        <taxon>Bacteria</taxon>
        <taxon>Bacillati</taxon>
        <taxon>Actinomycetota</taxon>
        <taxon>Actinomycetes</taxon>
        <taxon>Propionibacteriales</taxon>
        <taxon>Propionibacteriaceae</taxon>
        <taxon>Arachnia</taxon>
    </lineage>
</organism>
<evidence type="ECO:0000313" key="2">
    <source>
        <dbReference type="EMBL" id="RRD51007.1"/>
    </source>
</evidence>
<feature type="domain" description="ScoMcrA-like SRA" evidence="1">
    <location>
        <begin position="11"/>
        <end position="146"/>
    </location>
</feature>